<name>A0A9P6WI95_9ASCO</name>
<sequence length="340" mass="39224">MGNSASKSTRTLNKVANSTTQNLNNQNQFIVKNLKKQVSKGHLKQSKQQNYERLQQEKIESVSDNNKQIFTQRPPKELEKMGDEGEVDLNDKQYSGNKLFEEAVNAGIVKIEDNKAKQSFNPNHSSVRVLKNRVNVERQYEGLFIPKDADKPNIPDRFLNEEQRRQMKDPNIMKKKLEKTGSNSFGLFDSNNLSDLIIDYKVFGEKEYIESCKENKVNDTNINILKQLIDDGLINLPTHKVTLHETIDPESRQVKQKLIIVEDDWVSSIREDVEREKNNKMDTKTTSKKDLEVFEQFKMLENLVSKSQISTKVSDGPTNQVETVLNRPKKQLGKEIKKML</sequence>
<evidence type="ECO:0000256" key="1">
    <source>
        <dbReference type="SAM" id="MobiDB-lite"/>
    </source>
</evidence>
<accession>A0A9P6WI95</accession>
<feature type="compositionally biased region" description="Polar residues" evidence="1">
    <location>
        <begin position="1"/>
        <end position="20"/>
    </location>
</feature>
<comment type="caution">
    <text evidence="2">The sequence shown here is derived from an EMBL/GenBank/DDBJ whole genome shotgun (WGS) entry which is preliminary data.</text>
</comment>
<feature type="region of interest" description="Disordered" evidence="1">
    <location>
        <begin position="1"/>
        <end position="25"/>
    </location>
</feature>
<evidence type="ECO:0000313" key="3">
    <source>
        <dbReference type="Proteomes" id="UP000697127"/>
    </source>
</evidence>
<reference evidence="2" key="1">
    <citation type="submission" date="2020-11" db="EMBL/GenBank/DDBJ databases">
        <title>Kefir isolates.</title>
        <authorList>
            <person name="Marcisauskas S."/>
            <person name="Kim Y."/>
            <person name="Blasche S."/>
        </authorList>
    </citation>
    <scope>NUCLEOTIDE SEQUENCE</scope>
    <source>
        <strain evidence="2">Olga-1</strain>
    </source>
</reference>
<proteinExistence type="predicted"/>
<dbReference type="Proteomes" id="UP000697127">
    <property type="component" value="Unassembled WGS sequence"/>
</dbReference>
<dbReference type="AlphaFoldDB" id="A0A9P6WI95"/>
<keyword evidence="3" id="KW-1185">Reference proteome</keyword>
<gene>
    <name evidence="2" type="ORF">C6P40_003726</name>
</gene>
<dbReference type="EMBL" id="PUHW01000432">
    <property type="protein sequence ID" value="KAG0686602.1"/>
    <property type="molecule type" value="Genomic_DNA"/>
</dbReference>
<evidence type="ECO:0000313" key="2">
    <source>
        <dbReference type="EMBL" id="KAG0686602.1"/>
    </source>
</evidence>
<organism evidence="2 3">
    <name type="scientific">Pichia californica</name>
    <dbReference type="NCBI Taxonomy" id="460514"/>
    <lineage>
        <taxon>Eukaryota</taxon>
        <taxon>Fungi</taxon>
        <taxon>Dikarya</taxon>
        <taxon>Ascomycota</taxon>
        <taxon>Saccharomycotina</taxon>
        <taxon>Pichiomycetes</taxon>
        <taxon>Pichiales</taxon>
        <taxon>Pichiaceae</taxon>
        <taxon>Pichia</taxon>
    </lineage>
</organism>
<protein>
    <submittedName>
        <fullName evidence="2">Uncharacterized protein</fullName>
    </submittedName>
</protein>